<dbReference type="GO" id="GO:0016020">
    <property type="term" value="C:membrane"/>
    <property type="evidence" value="ECO:0007669"/>
    <property type="project" value="UniProtKB-SubCell"/>
</dbReference>
<feature type="domain" description="C-type lectin" evidence="6">
    <location>
        <begin position="1"/>
        <end position="95"/>
    </location>
</feature>
<keyword evidence="8" id="KW-1185">Reference proteome</keyword>
<evidence type="ECO:0000259" key="6">
    <source>
        <dbReference type="PROSITE" id="PS50041"/>
    </source>
</evidence>
<name>A0AAW0N3J2_9GOBI</name>
<dbReference type="PROSITE" id="PS50041">
    <property type="entry name" value="C_TYPE_LECTIN_2"/>
    <property type="match status" value="1"/>
</dbReference>
<dbReference type="SUPFAM" id="SSF56436">
    <property type="entry name" value="C-type lectin-like"/>
    <property type="match status" value="1"/>
</dbReference>
<dbReference type="PANTHER" id="PTHR45784">
    <property type="entry name" value="C-TYPE LECTIN DOMAIN FAMILY 20 MEMBER A-RELATED"/>
    <property type="match status" value="1"/>
</dbReference>
<keyword evidence="2 5" id="KW-0812">Transmembrane</keyword>
<gene>
    <name evidence="7" type="ORF">WMY93_027025</name>
</gene>
<dbReference type="InterPro" id="IPR027469">
    <property type="entry name" value="Cation_efflux_TMD_sf"/>
</dbReference>
<dbReference type="InterPro" id="IPR001304">
    <property type="entry name" value="C-type_lectin-like"/>
</dbReference>
<reference evidence="8" key="1">
    <citation type="submission" date="2024-04" db="EMBL/GenBank/DDBJ databases">
        <title>Salinicola lusitanus LLJ914,a marine bacterium isolated from the Okinawa Trough.</title>
        <authorList>
            <person name="Li J."/>
        </authorList>
    </citation>
    <scope>NUCLEOTIDE SEQUENCE [LARGE SCALE GENOMIC DNA]</scope>
</reference>
<dbReference type="AlphaFoldDB" id="A0AAW0N3J2"/>
<feature type="transmembrane region" description="Helical" evidence="5">
    <location>
        <begin position="109"/>
        <end position="128"/>
    </location>
</feature>
<evidence type="ECO:0000256" key="4">
    <source>
        <dbReference type="ARBA" id="ARBA00023136"/>
    </source>
</evidence>
<evidence type="ECO:0000256" key="3">
    <source>
        <dbReference type="ARBA" id="ARBA00022989"/>
    </source>
</evidence>
<dbReference type="CDD" id="cd00037">
    <property type="entry name" value="CLECT"/>
    <property type="match status" value="1"/>
</dbReference>
<dbReference type="Proteomes" id="UP001460270">
    <property type="component" value="Unassembled WGS sequence"/>
</dbReference>
<proteinExistence type="predicted"/>
<comment type="subcellular location">
    <subcellularLocation>
        <location evidence="1">Membrane</location>
        <topology evidence="1">Multi-pass membrane protein</topology>
    </subcellularLocation>
</comment>
<protein>
    <recommendedName>
        <fullName evidence="6">C-type lectin domain-containing protein</fullName>
    </recommendedName>
</protein>
<keyword evidence="4 5" id="KW-0472">Membrane</keyword>
<accession>A0AAW0N3J2</accession>
<dbReference type="InterPro" id="IPR016186">
    <property type="entry name" value="C-type_lectin-like/link_sf"/>
</dbReference>
<keyword evidence="3 5" id="KW-1133">Transmembrane helix</keyword>
<evidence type="ECO:0000256" key="1">
    <source>
        <dbReference type="ARBA" id="ARBA00004141"/>
    </source>
</evidence>
<evidence type="ECO:0000256" key="5">
    <source>
        <dbReference type="SAM" id="Phobius"/>
    </source>
</evidence>
<dbReference type="SUPFAM" id="SSF161111">
    <property type="entry name" value="Cation efflux protein transmembrane domain-like"/>
    <property type="match status" value="1"/>
</dbReference>
<dbReference type="SMART" id="SM00034">
    <property type="entry name" value="CLECT"/>
    <property type="match status" value="1"/>
</dbReference>
<sequence length="151" mass="17598">MSWEDAQTYCRQHYTDLAMIEDETENTAVSDLFTAYYVWIGLYREAWRWSDGSQSNFTNWYSTEPNNSILPCVREQNTFLWNTVPCHWLHPFICEQGERNHKKVMKRPIIAATLYLLFMIGEIIGGYMSSSLAIMTDACTCLICGMKSSHR</sequence>
<dbReference type="PANTHER" id="PTHR45784:SF3">
    <property type="entry name" value="C-TYPE LECTIN DOMAIN FAMILY 4 MEMBER K-LIKE-RELATED"/>
    <property type="match status" value="1"/>
</dbReference>
<dbReference type="Pfam" id="PF00059">
    <property type="entry name" value="Lectin_C"/>
    <property type="match status" value="1"/>
</dbReference>
<comment type="caution">
    <text evidence="7">The sequence shown here is derived from an EMBL/GenBank/DDBJ whole genome shotgun (WGS) entry which is preliminary data.</text>
</comment>
<dbReference type="Gene3D" id="3.10.100.10">
    <property type="entry name" value="Mannose-Binding Protein A, subunit A"/>
    <property type="match status" value="1"/>
</dbReference>
<organism evidence="7 8">
    <name type="scientific">Mugilogobius chulae</name>
    <name type="common">yellowstripe goby</name>
    <dbReference type="NCBI Taxonomy" id="88201"/>
    <lineage>
        <taxon>Eukaryota</taxon>
        <taxon>Metazoa</taxon>
        <taxon>Chordata</taxon>
        <taxon>Craniata</taxon>
        <taxon>Vertebrata</taxon>
        <taxon>Euteleostomi</taxon>
        <taxon>Actinopterygii</taxon>
        <taxon>Neopterygii</taxon>
        <taxon>Teleostei</taxon>
        <taxon>Neoteleostei</taxon>
        <taxon>Acanthomorphata</taxon>
        <taxon>Gobiaria</taxon>
        <taxon>Gobiiformes</taxon>
        <taxon>Gobioidei</taxon>
        <taxon>Gobiidae</taxon>
        <taxon>Gobionellinae</taxon>
        <taxon>Mugilogobius</taxon>
    </lineage>
</organism>
<evidence type="ECO:0000256" key="2">
    <source>
        <dbReference type="ARBA" id="ARBA00022692"/>
    </source>
</evidence>
<dbReference type="EMBL" id="JBBPFD010000020">
    <property type="protein sequence ID" value="KAK7883902.1"/>
    <property type="molecule type" value="Genomic_DNA"/>
</dbReference>
<dbReference type="InterPro" id="IPR016187">
    <property type="entry name" value="CTDL_fold"/>
</dbReference>
<evidence type="ECO:0000313" key="8">
    <source>
        <dbReference type="Proteomes" id="UP001460270"/>
    </source>
</evidence>
<evidence type="ECO:0000313" key="7">
    <source>
        <dbReference type="EMBL" id="KAK7883902.1"/>
    </source>
</evidence>